<name>A0ABP8PPB8_9MICO</name>
<dbReference type="EMBL" id="BAABGP010000024">
    <property type="protein sequence ID" value="GAA4490943.1"/>
    <property type="molecule type" value="Genomic_DNA"/>
</dbReference>
<proteinExistence type="predicted"/>
<organism evidence="1 2">
    <name type="scientific">Microbacterium panaciterrae</name>
    <dbReference type="NCBI Taxonomy" id="985759"/>
    <lineage>
        <taxon>Bacteria</taxon>
        <taxon>Bacillati</taxon>
        <taxon>Actinomycetota</taxon>
        <taxon>Actinomycetes</taxon>
        <taxon>Micrococcales</taxon>
        <taxon>Microbacteriaceae</taxon>
        <taxon>Microbacterium</taxon>
    </lineage>
</organism>
<evidence type="ECO:0000313" key="2">
    <source>
        <dbReference type="Proteomes" id="UP001500731"/>
    </source>
</evidence>
<reference evidence="2" key="1">
    <citation type="journal article" date="2019" name="Int. J. Syst. Evol. Microbiol.">
        <title>The Global Catalogue of Microorganisms (GCM) 10K type strain sequencing project: providing services to taxonomists for standard genome sequencing and annotation.</title>
        <authorList>
            <consortium name="The Broad Institute Genomics Platform"/>
            <consortium name="The Broad Institute Genome Sequencing Center for Infectious Disease"/>
            <person name="Wu L."/>
            <person name="Ma J."/>
        </authorList>
    </citation>
    <scope>NUCLEOTIDE SEQUENCE [LARGE SCALE GENOMIC DNA]</scope>
    <source>
        <strain evidence="2">JCM 17839</strain>
    </source>
</reference>
<dbReference type="Proteomes" id="UP001500731">
    <property type="component" value="Unassembled WGS sequence"/>
</dbReference>
<accession>A0ABP8PPB8</accession>
<sequence>MRSDAKRGCAGRCAPTCDGGWPEIRDPDLLTTMLARTGVPRIGSPDPAMLAALRLALR</sequence>
<evidence type="ECO:0000313" key="1">
    <source>
        <dbReference type="EMBL" id="GAA4490943.1"/>
    </source>
</evidence>
<comment type="caution">
    <text evidence="1">The sequence shown here is derived from an EMBL/GenBank/DDBJ whole genome shotgun (WGS) entry which is preliminary data.</text>
</comment>
<gene>
    <name evidence="1" type="ORF">GCM10023171_34020</name>
</gene>
<protein>
    <submittedName>
        <fullName evidence="1">Uncharacterized protein</fullName>
    </submittedName>
</protein>
<keyword evidence="2" id="KW-1185">Reference proteome</keyword>